<reference evidence="7" key="3">
    <citation type="submission" date="2025-09" db="UniProtKB">
        <authorList>
            <consortium name="Ensembl"/>
        </authorList>
    </citation>
    <scope>IDENTIFICATION</scope>
</reference>
<dbReference type="FunCoup" id="A0A668AH96">
    <property type="interactions" value="1"/>
</dbReference>
<dbReference type="PANTHER" id="PTHR32341:SF10">
    <property type="entry name" value="INTERFERON-INDUCIBLE GTPASE 5"/>
    <property type="match status" value="1"/>
</dbReference>
<protein>
    <submittedName>
        <fullName evidence="7">Immunity-related GTPase family, e4</fullName>
    </submittedName>
</protein>
<dbReference type="GO" id="GO:0005525">
    <property type="term" value="F:GTP binding"/>
    <property type="evidence" value="ECO:0007669"/>
    <property type="project" value="UniProtKB-KW"/>
</dbReference>
<keyword evidence="3" id="KW-0378">Hydrolase</keyword>
<evidence type="ECO:0000313" key="7">
    <source>
        <dbReference type="Ensembl" id="ENSMMDP00005044336.1"/>
    </source>
</evidence>
<evidence type="ECO:0000256" key="4">
    <source>
        <dbReference type="ARBA" id="ARBA00023134"/>
    </source>
</evidence>
<evidence type="ECO:0000256" key="3">
    <source>
        <dbReference type="ARBA" id="ARBA00022801"/>
    </source>
</evidence>
<dbReference type="FunFam" id="3.40.50.300:FF:000541">
    <property type="entry name" value="Immunity related GTPase M"/>
    <property type="match status" value="1"/>
</dbReference>
<sequence length="374" mass="41313">VASFSEIQNYAKSSTKESKMKAKKHLDQMENVTLNIAVTGESGVGKSTFVNAIRGLKDGEPGAAETGVTETTLRAVRYTHPTMPNVYIWDLPGIGTPNFKAKRYLKELQFDNFDFFIIIGSNRFKENDIMLAKEIQKMKKTFYFVRSKVDNDIQAESRKKNFNEEQVLQKIKQSCRENLAPVGHPKVFLISTFDLGKYDFNKLLESLKDNLSDHKWLALINSLPVCSVGMIEKKKKLLNNVAIAAAAAAAPSAGVFLPGFSVGCEIGIMLKFFQTAHVSFGLDDRSIHNLAERINKPEVQLKSAMKSHFVHGVSDSMVAAMFRTKGMTAAKTLETVFSGLPGMAIAFGTTLFLLRQGIKEMAEDAKAVLAAADL</sequence>
<dbReference type="GO" id="GO:0016787">
    <property type="term" value="F:hydrolase activity"/>
    <property type="evidence" value="ECO:0007669"/>
    <property type="project" value="UniProtKB-KW"/>
</dbReference>
<keyword evidence="8" id="KW-1185">Reference proteome</keyword>
<dbReference type="Proteomes" id="UP000472263">
    <property type="component" value="Chromosome 16"/>
</dbReference>
<dbReference type="InterPro" id="IPR007743">
    <property type="entry name" value="Immunity-related_GTPase-like"/>
</dbReference>
<dbReference type="SUPFAM" id="SSF52540">
    <property type="entry name" value="P-loop containing nucleoside triphosphate hydrolases"/>
    <property type="match status" value="1"/>
</dbReference>
<keyword evidence="5" id="KW-0812">Transmembrane</keyword>
<reference evidence="7" key="2">
    <citation type="submission" date="2025-08" db="UniProtKB">
        <authorList>
            <consortium name="Ensembl"/>
        </authorList>
    </citation>
    <scope>IDENTIFICATION</scope>
</reference>
<dbReference type="Ensembl" id="ENSMMDT00005045219.1">
    <property type="protein sequence ID" value="ENSMMDP00005044336.1"/>
    <property type="gene ID" value="ENSMMDG00005020346.1"/>
</dbReference>
<keyword evidence="5" id="KW-1133">Transmembrane helix</keyword>
<feature type="domain" description="IRG-type G" evidence="6">
    <location>
        <begin position="32"/>
        <end position="210"/>
    </location>
</feature>
<reference evidence="7" key="1">
    <citation type="submission" date="2019-06" db="EMBL/GenBank/DDBJ databases">
        <authorList>
            <consortium name="Wellcome Sanger Institute Data Sharing"/>
        </authorList>
    </citation>
    <scope>NUCLEOTIDE SEQUENCE [LARGE SCALE GENOMIC DNA]</scope>
</reference>
<dbReference type="InterPro" id="IPR030385">
    <property type="entry name" value="G_IRG_dom"/>
</dbReference>
<dbReference type="InterPro" id="IPR027417">
    <property type="entry name" value="P-loop_NTPase"/>
</dbReference>
<feature type="transmembrane region" description="Helical" evidence="5">
    <location>
        <begin position="336"/>
        <end position="354"/>
    </location>
</feature>
<dbReference type="Pfam" id="PF05049">
    <property type="entry name" value="IIGP"/>
    <property type="match status" value="1"/>
</dbReference>
<dbReference type="InterPro" id="IPR051515">
    <property type="entry name" value="IRG"/>
</dbReference>
<dbReference type="GeneTree" id="ENSGT00950000183007"/>
<evidence type="ECO:0000256" key="1">
    <source>
        <dbReference type="ARBA" id="ARBA00005429"/>
    </source>
</evidence>
<evidence type="ECO:0000256" key="5">
    <source>
        <dbReference type="SAM" id="Phobius"/>
    </source>
</evidence>
<dbReference type="AlphaFoldDB" id="A0A668AH96"/>
<keyword evidence="2" id="KW-0547">Nucleotide-binding</keyword>
<dbReference type="Gene3D" id="3.40.50.300">
    <property type="entry name" value="P-loop containing nucleotide triphosphate hydrolases"/>
    <property type="match status" value="1"/>
</dbReference>
<evidence type="ECO:0000256" key="2">
    <source>
        <dbReference type="ARBA" id="ARBA00022741"/>
    </source>
</evidence>
<dbReference type="PROSITE" id="PS51716">
    <property type="entry name" value="G_IRG"/>
    <property type="match status" value="1"/>
</dbReference>
<dbReference type="PANTHER" id="PTHR32341">
    <property type="entry name" value="INTERFERON-INDUCIBLE GTPASE"/>
    <property type="match status" value="1"/>
</dbReference>
<keyword evidence="4" id="KW-0342">GTP-binding</keyword>
<comment type="similarity">
    <text evidence="1">Belongs to the TRAFAC class dynamin-like GTPase superfamily. IRG family.</text>
</comment>
<name>A0A668AH96_9TELE</name>
<organism evidence="7 8">
    <name type="scientific">Myripristis murdjan</name>
    <name type="common">pinecone soldierfish</name>
    <dbReference type="NCBI Taxonomy" id="586833"/>
    <lineage>
        <taxon>Eukaryota</taxon>
        <taxon>Metazoa</taxon>
        <taxon>Chordata</taxon>
        <taxon>Craniata</taxon>
        <taxon>Vertebrata</taxon>
        <taxon>Euteleostomi</taxon>
        <taxon>Actinopterygii</taxon>
        <taxon>Neopterygii</taxon>
        <taxon>Teleostei</taxon>
        <taxon>Neoteleostei</taxon>
        <taxon>Acanthomorphata</taxon>
        <taxon>Holocentriformes</taxon>
        <taxon>Holocentridae</taxon>
        <taxon>Myripristis</taxon>
    </lineage>
</organism>
<keyword evidence="5" id="KW-0472">Membrane</keyword>
<accession>A0A668AH96</accession>
<evidence type="ECO:0000259" key="6">
    <source>
        <dbReference type="PROSITE" id="PS51716"/>
    </source>
</evidence>
<evidence type="ECO:0000313" key="8">
    <source>
        <dbReference type="Proteomes" id="UP000472263"/>
    </source>
</evidence>
<dbReference type="InParanoid" id="A0A668AH96"/>
<dbReference type="GO" id="GO:0016020">
    <property type="term" value="C:membrane"/>
    <property type="evidence" value="ECO:0007669"/>
    <property type="project" value="InterPro"/>
</dbReference>
<proteinExistence type="inferred from homology"/>